<accession>A0A8B8KWT5</accession>
<name>A0A8B8KWT5_ABRPR</name>
<dbReference type="CDD" id="cd00519">
    <property type="entry name" value="Lipase_3"/>
    <property type="match status" value="1"/>
</dbReference>
<dbReference type="KEGG" id="aprc:113859860"/>
<sequence>MGSIARKWRDLSGRSNWKGLLDPLDIDLRRYIIHYGELAQATYDAFNSEKASKYAGSSLYSKRDFFSKVGLENGNPFKYFVTKFLYATSKASAPEAFILKSFSKDAWSMESNWIGYVAVCTDEGNAALGRRDIVVAWRGTIEAAEWVNDFHFFLDPAPLIFGHDSPAQIHNGFYSIYTSNNPGSQFTGTSARNQVLDEVRRLVEEYKNEEISITVTGHSLGAALATINAVDIVAQGLNIPKDQPQKACPVTAFAFAGPRVGNSSFGKIFNGFKDLRALHIRNESDIVPISLFLGFSSVGEELVIDTGKSKYLKSGVSSHNLEVYLHGVAGTRGKKREFNLEVDRDIALVNKSIDALKDEFLVPVAWSVPENKGMIQQSNGAWKFVDHNEDDVQSIHANL</sequence>
<dbReference type="Gene3D" id="3.40.50.1820">
    <property type="entry name" value="alpha/beta hydrolase"/>
    <property type="match status" value="1"/>
</dbReference>
<reference evidence="7" key="1">
    <citation type="journal article" date="2019" name="Toxins">
        <title>Detection of Abrin-Like and Prepropulchellin-Like Toxin Genes and Transcripts Using Whole Genome Sequencing and Full-Length Transcript Sequencing of Abrus precatorius.</title>
        <authorList>
            <person name="Hovde B.T."/>
            <person name="Daligault H.E."/>
            <person name="Hanschen E.R."/>
            <person name="Kunde Y.A."/>
            <person name="Johnson M.B."/>
            <person name="Starkenburg S.R."/>
            <person name="Johnson S.L."/>
        </authorList>
    </citation>
    <scope>NUCLEOTIDE SEQUENCE [LARGE SCALE GENOMIC DNA]</scope>
</reference>
<reference evidence="8" key="2">
    <citation type="submission" date="2025-08" db="UniProtKB">
        <authorList>
            <consortium name="RefSeq"/>
        </authorList>
    </citation>
    <scope>IDENTIFICATION</scope>
    <source>
        <tissue evidence="8">Young leaves</tissue>
    </source>
</reference>
<evidence type="ECO:0000256" key="5">
    <source>
        <dbReference type="RuleBase" id="RU367093"/>
    </source>
</evidence>
<dbReference type="PANTHER" id="PTHR31828:SF15">
    <property type="entry name" value="PHOSPHOLIPASE A1"/>
    <property type="match status" value="1"/>
</dbReference>
<dbReference type="InterPro" id="IPR002921">
    <property type="entry name" value="Fungal_lipase-type"/>
</dbReference>
<evidence type="ECO:0000256" key="1">
    <source>
        <dbReference type="ARBA" id="ARBA00010701"/>
    </source>
</evidence>
<keyword evidence="2 5" id="KW-0378">Hydrolase</keyword>
<dbReference type="FunFam" id="3.40.50.1820:FF:000065">
    <property type="entry name" value="Phospholipase A1-II 3"/>
    <property type="match status" value="1"/>
</dbReference>
<evidence type="ECO:0000259" key="6">
    <source>
        <dbReference type="Pfam" id="PF01764"/>
    </source>
</evidence>
<organism evidence="7 8">
    <name type="scientific">Abrus precatorius</name>
    <name type="common">Indian licorice</name>
    <name type="synonym">Glycine abrus</name>
    <dbReference type="NCBI Taxonomy" id="3816"/>
    <lineage>
        <taxon>Eukaryota</taxon>
        <taxon>Viridiplantae</taxon>
        <taxon>Streptophyta</taxon>
        <taxon>Embryophyta</taxon>
        <taxon>Tracheophyta</taxon>
        <taxon>Spermatophyta</taxon>
        <taxon>Magnoliopsida</taxon>
        <taxon>eudicotyledons</taxon>
        <taxon>Gunneridae</taxon>
        <taxon>Pentapetalae</taxon>
        <taxon>rosids</taxon>
        <taxon>fabids</taxon>
        <taxon>Fabales</taxon>
        <taxon>Fabaceae</taxon>
        <taxon>Papilionoideae</taxon>
        <taxon>50 kb inversion clade</taxon>
        <taxon>NPAAA clade</taxon>
        <taxon>indigoferoid/millettioid clade</taxon>
        <taxon>Abreae</taxon>
        <taxon>Abrus</taxon>
    </lineage>
</organism>
<dbReference type="GeneID" id="113859860"/>
<dbReference type="SUPFAM" id="SSF53474">
    <property type="entry name" value="alpha/beta-Hydrolases"/>
    <property type="match status" value="1"/>
</dbReference>
<comment type="function">
    <text evidence="5">Acylhydrolase that catalyzes the hydrolysis of phospholipids at the sn-1 position.</text>
</comment>
<evidence type="ECO:0000256" key="2">
    <source>
        <dbReference type="ARBA" id="ARBA00022801"/>
    </source>
</evidence>
<dbReference type="RefSeq" id="XP_027348330.1">
    <property type="nucleotide sequence ID" value="XM_027492529.1"/>
</dbReference>
<dbReference type="AlphaFoldDB" id="A0A8B8KWT5"/>
<keyword evidence="4 5" id="KW-0443">Lipid metabolism</keyword>
<protein>
    <recommendedName>
        <fullName evidence="5">Phospholipase A1</fullName>
        <ecNumber evidence="5">3.1.1.-</ecNumber>
    </recommendedName>
</protein>
<comment type="similarity">
    <text evidence="1 5">Belongs to the AB hydrolase superfamily. Lipase family.</text>
</comment>
<dbReference type="GO" id="GO:0016042">
    <property type="term" value="P:lipid catabolic process"/>
    <property type="evidence" value="ECO:0007669"/>
    <property type="project" value="UniProtKB-UniRule"/>
</dbReference>
<dbReference type="InterPro" id="IPR033556">
    <property type="entry name" value="PLA"/>
</dbReference>
<dbReference type="Pfam" id="PF01764">
    <property type="entry name" value="Lipase_3"/>
    <property type="match status" value="1"/>
</dbReference>
<dbReference type="InterPro" id="IPR029058">
    <property type="entry name" value="AB_hydrolase_fold"/>
</dbReference>
<dbReference type="OrthoDB" id="438440at2759"/>
<evidence type="ECO:0000313" key="7">
    <source>
        <dbReference type="Proteomes" id="UP000694853"/>
    </source>
</evidence>
<dbReference type="Proteomes" id="UP000694853">
    <property type="component" value="Unplaced"/>
</dbReference>
<keyword evidence="3 5" id="KW-0442">Lipid degradation</keyword>
<dbReference type="GO" id="GO:0005737">
    <property type="term" value="C:cytoplasm"/>
    <property type="evidence" value="ECO:0007669"/>
    <property type="project" value="UniProtKB-ARBA"/>
</dbReference>
<evidence type="ECO:0000256" key="4">
    <source>
        <dbReference type="ARBA" id="ARBA00023098"/>
    </source>
</evidence>
<dbReference type="EC" id="3.1.1.-" evidence="5"/>
<gene>
    <name evidence="8" type="primary">LOC113859860</name>
</gene>
<dbReference type="PANTHER" id="PTHR31828">
    <property type="entry name" value="PHOSPHOLIPASE A1-IIGAMMA"/>
    <property type="match status" value="1"/>
</dbReference>
<evidence type="ECO:0000256" key="3">
    <source>
        <dbReference type="ARBA" id="ARBA00022963"/>
    </source>
</evidence>
<feature type="domain" description="Fungal lipase-type" evidence="6">
    <location>
        <begin position="134"/>
        <end position="290"/>
    </location>
</feature>
<proteinExistence type="inferred from homology"/>
<keyword evidence="7" id="KW-1185">Reference proteome</keyword>
<evidence type="ECO:0000313" key="8">
    <source>
        <dbReference type="RefSeq" id="XP_027348330.1"/>
    </source>
</evidence>
<dbReference type="GO" id="GO:0008970">
    <property type="term" value="F:phospholipase A1 activity"/>
    <property type="evidence" value="ECO:0007669"/>
    <property type="project" value="UniProtKB-UniRule"/>
</dbReference>